<evidence type="ECO:0000313" key="1">
    <source>
        <dbReference type="EMBL" id="UXX83031.1"/>
    </source>
</evidence>
<accession>A0ABY6DA79</accession>
<dbReference type="Proteomes" id="UP001064087">
    <property type="component" value="Chromosome"/>
</dbReference>
<proteinExistence type="predicted"/>
<name>A0ABY6DA79_9RHOB</name>
<organism evidence="1 2">
    <name type="scientific">Roseovarius pelagicus</name>
    <dbReference type="NCBI Taxonomy" id="2980108"/>
    <lineage>
        <taxon>Bacteria</taxon>
        <taxon>Pseudomonadati</taxon>
        <taxon>Pseudomonadota</taxon>
        <taxon>Alphaproteobacteria</taxon>
        <taxon>Rhodobacterales</taxon>
        <taxon>Roseobacteraceae</taxon>
        <taxon>Roseovarius</taxon>
    </lineage>
</organism>
<reference evidence="1" key="1">
    <citation type="submission" date="2022-10" db="EMBL/GenBank/DDBJ databases">
        <title>Roseovarius pelagicus sp. nov., isolated from Arctic seawater.</title>
        <authorList>
            <person name="Hong Y.W."/>
            <person name="Hwang C.Y."/>
        </authorList>
    </citation>
    <scope>NUCLEOTIDE SEQUENCE</scope>
    <source>
        <strain evidence="1">HL-MP18</strain>
    </source>
</reference>
<evidence type="ECO:0000313" key="2">
    <source>
        <dbReference type="Proteomes" id="UP001064087"/>
    </source>
</evidence>
<keyword evidence="2" id="KW-1185">Reference proteome</keyword>
<evidence type="ECO:0008006" key="3">
    <source>
        <dbReference type="Google" id="ProtNLM"/>
    </source>
</evidence>
<gene>
    <name evidence="1" type="ORF">N7U68_18455</name>
</gene>
<sequence length="243" mass="27165">MIRNLLDVETPDRWVDCDDFKYPAGGNPWTELYTEQVCQDISDTVAIFDPDTIGRLRFQLAATAEHLTAALGFVGGAATLSQKHIWADDLDIFLGRAISRLDDATNHVSTVSLKDNEGKLMVFPASEMRRRVQRTRDAISDLRQLLGAVEKSSDKIEGGTNHAQTLQLIVDALTEVFIGVVGIEHVKRTAFGKDIDGMFPDFIREAARPFMAVHYPKSMASKRSVENLNTQIQEAVVRYARRD</sequence>
<dbReference type="RefSeq" id="WP_263047758.1">
    <property type="nucleotide sequence ID" value="NZ_CP106738.1"/>
</dbReference>
<protein>
    <recommendedName>
        <fullName evidence="3">Transposase, Mutator family</fullName>
    </recommendedName>
</protein>
<dbReference type="EMBL" id="CP106738">
    <property type="protein sequence ID" value="UXX83031.1"/>
    <property type="molecule type" value="Genomic_DNA"/>
</dbReference>